<keyword evidence="4 10" id="KW-0378">Hydrolase</keyword>
<dbReference type="Pfam" id="PF02881">
    <property type="entry name" value="SRP54_N"/>
    <property type="match status" value="1"/>
</dbReference>
<evidence type="ECO:0000256" key="8">
    <source>
        <dbReference type="ARBA" id="ARBA00048027"/>
    </source>
</evidence>
<dbReference type="InterPro" id="IPR003593">
    <property type="entry name" value="AAA+_ATPase"/>
</dbReference>
<dbReference type="PROSITE" id="PS00300">
    <property type="entry name" value="SRP54"/>
    <property type="match status" value="1"/>
</dbReference>
<dbReference type="FunFam" id="3.40.50.300:FF:000053">
    <property type="entry name" value="Signal recognition particle receptor FtsY"/>
    <property type="match status" value="1"/>
</dbReference>
<feature type="binding site" evidence="10">
    <location>
        <begin position="198"/>
        <end position="205"/>
    </location>
    <ligand>
        <name>GTP</name>
        <dbReference type="ChEBI" id="CHEBI:37565"/>
    </ligand>
</feature>
<dbReference type="CDD" id="cd17874">
    <property type="entry name" value="FtsY"/>
    <property type="match status" value="1"/>
</dbReference>
<dbReference type="Gene3D" id="3.40.50.300">
    <property type="entry name" value="P-loop containing nucleotide triphosphate hydrolases"/>
    <property type="match status" value="1"/>
</dbReference>
<dbReference type="EMBL" id="VSIV01000109">
    <property type="protein sequence ID" value="TYB33711.1"/>
    <property type="molecule type" value="Genomic_DNA"/>
</dbReference>
<dbReference type="Proteomes" id="UP000323337">
    <property type="component" value="Unassembled WGS sequence"/>
</dbReference>
<evidence type="ECO:0000256" key="11">
    <source>
        <dbReference type="SAM" id="MobiDB-lite"/>
    </source>
</evidence>
<dbReference type="GO" id="GO:0005525">
    <property type="term" value="F:GTP binding"/>
    <property type="evidence" value="ECO:0007669"/>
    <property type="project" value="UniProtKB-UniRule"/>
</dbReference>
<dbReference type="HAMAP" id="MF_00920">
    <property type="entry name" value="FtsY"/>
    <property type="match status" value="1"/>
</dbReference>
<dbReference type="InterPro" id="IPR042101">
    <property type="entry name" value="SRP54_N_sf"/>
</dbReference>
<keyword evidence="1 10" id="KW-1003">Cell membrane</keyword>
<dbReference type="GO" id="GO:0005047">
    <property type="term" value="F:signal recognition particle binding"/>
    <property type="evidence" value="ECO:0007669"/>
    <property type="project" value="TreeGrafter"/>
</dbReference>
<feature type="binding site" evidence="10">
    <location>
        <begin position="280"/>
        <end position="284"/>
    </location>
    <ligand>
        <name>GTP</name>
        <dbReference type="ChEBI" id="CHEBI:37565"/>
    </ligand>
</feature>
<evidence type="ECO:0000256" key="1">
    <source>
        <dbReference type="ARBA" id="ARBA00022475"/>
    </source>
</evidence>
<dbReference type="RefSeq" id="WP_303700749.1">
    <property type="nucleotide sequence ID" value="NZ_VSIV01000109.1"/>
</dbReference>
<dbReference type="Pfam" id="PF00448">
    <property type="entry name" value="SRP54"/>
    <property type="match status" value="1"/>
</dbReference>
<dbReference type="Gene3D" id="1.20.120.140">
    <property type="entry name" value="Signal recognition particle SRP54, nucleotide-binding domain"/>
    <property type="match status" value="1"/>
</dbReference>
<comment type="caution">
    <text evidence="13">The sequence shown here is derived from an EMBL/GenBank/DDBJ whole genome shotgun (WGS) entry which is preliminary data.</text>
</comment>
<evidence type="ECO:0000256" key="4">
    <source>
        <dbReference type="ARBA" id="ARBA00022801"/>
    </source>
</evidence>
<dbReference type="FunFam" id="1.20.120.140:FF:000002">
    <property type="entry name" value="Signal recognition particle receptor FtsY"/>
    <property type="match status" value="1"/>
</dbReference>
<organism evidence="13 14">
    <name type="scientific">Flexistipes sinusarabici</name>
    <dbReference type="NCBI Taxonomy" id="2352"/>
    <lineage>
        <taxon>Bacteria</taxon>
        <taxon>Pseudomonadati</taxon>
        <taxon>Deferribacterota</taxon>
        <taxon>Deferribacteres</taxon>
        <taxon>Deferribacterales</taxon>
        <taxon>Flexistipitaceae</taxon>
        <taxon>Flexistipes</taxon>
    </lineage>
</organism>
<dbReference type="SMART" id="SM00382">
    <property type="entry name" value="AAA"/>
    <property type="match status" value="1"/>
</dbReference>
<dbReference type="GO" id="GO:0005886">
    <property type="term" value="C:plasma membrane"/>
    <property type="evidence" value="ECO:0007669"/>
    <property type="project" value="UniProtKB-SubCell"/>
</dbReference>
<feature type="binding site" evidence="10">
    <location>
        <begin position="344"/>
        <end position="347"/>
    </location>
    <ligand>
        <name>GTP</name>
        <dbReference type="ChEBI" id="CHEBI:37565"/>
    </ligand>
</feature>
<evidence type="ECO:0000256" key="5">
    <source>
        <dbReference type="ARBA" id="ARBA00023134"/>
    </source>
</evidence>
<sequence length="400" mass="43557">MGFFDVFKRKKREEKDKENIQEDDEEIKEEKEQEETGVSEAESESDSDSVSESESESGSESESETEGQIKESAGDEKEDKSGRKEDKEKKSGVFGRLKQGISKTSGRIIGGMETIFLGKKEIDEELLDELEELFVTSDIGVSTTMKIIDDLRSDVSRKILKNPQELKNALKKKLTEILDIDNELVKTDDKPYVILVTGVNGAGKTTSIAKLAKMFKENGMSVMLAAGDTFRAAAIEQLEIWGERAGVPVVKQKAGSDSAAVVYDAVLSAKSKKIDAVIADTAGRLHTKDNLMNELKKISRVVKKEMPDAPHEVLLVLDATSGQNAVAQAKTFGSEIGVTGVILTKLDGTAKGGVIVGIVDEMQLPVKFIGFGESMDDLKPFDAGEFVEALFESADETDNS</sequence>
<accession>A0A5D0MQ35</accession>
<evidence type="ECO:0000313" key="13">
    <source>
        <dbReference type="EMBL" id="TYB33711.1"/>
    </source>
</evidence>
<proteinExistence type="inferred from homology"/>
<evidence type="ECO:0000256" key="3">
    <source>
        <dbReference type="ARBA" id="ARBA00022741"/>
    </source>
</evidence>
<feature type="domain" description="SRP54-type proteins GTP-binding" evidence="12">
    <location>
        <begin position="365"/>
        <end position="378"/>
    </location>
</feature>
<evidence type="ECO:0000256" key="10">
    <source>
        <dbReference type="HAMAP-Rule" id="MF_00920"/>
    </source>
</evidence>
<dbReference type="InterPro" id="IPR000897">
    <property type="entry name" value="SRP54_GTPase_dom"/>
</dbReference>
<keyword evidence="7 10" id="KW-0675">Receptor</keyword>
<keyword evidence="5 10" id="KW-0342">GTP-binding</keyword>
<comment type="subunit">
    <text evidence="10">Part of the signal recognition particle protein translocation system, which is composed of SRP and FtsY.</text>
</comment>
<keyword evidence="3 10" id="KW-0547">Nucleotide-binding</keyword>
<dbReference type="GO" id="GO:0003924">
    <property type="term" value="F:GTPase activity"/>
    <property type="evidence" value="ECO:0007669"/>
    <property type="project" value="UniProtKB-UniRule"/>
</dbReference>
<evidence type="ECO:0000313" key="14">
    <source>
        <dbReference type="Proteomes" id="UP000323337"/>
    </source>
</evidence>
<comment type="function">
    <text evidence="9">Involved in targeting and insertion of nascent membrane proteins into the cytoplasmic membrane. Acts as a receptor for the complex formed by the signal recognition particle (SRP) and the ribosome-nascent chain (RNC). Interaction with SRP-RNC leads to the transfer of the RNC complex to the Sec translocase for insertion into the membrane, the hydrolysis of GTP by both Ffh and FtsY, and the dissociation of the SRP-FtsY complex into the individual components.</text>
</comment>
<dbReference type="InterPro" id="IPR036225">
    <property type="entry name" value="SRP/SRP_N"/>
</dbReference>
<dbReference type="AlphaFoldDB" id="A0A5D0MQ35"/>
<name>A0A5D0MQ35_FLESI</name>
<evidence type="ECO:0000256" key="7">
    <source>
        <dbReference type="ARBA" id="ARBA00023170"/>
    </source>
</evidence>
<dbReference type="SUPFAM" id="SSF52540">
    <property type="entry name" value="P-loop containing nucleoside triphosphate hydrolases"/>
    <property type="match status" value="1"/>
</dbReference>
<comment type="catalytic activity">
    <reaction evidence="8 10">
        <text>GTP + H2O = GDP + phosphate + H(+)</text>
        <dbReference type="Rhea" id="RHEA:19669"/>
        <dbReference type="ChEBI" id="CHEBI:15377"/>
        <dbReference type="ChEBI" id="CHEBI:15378"/>
        <dbReference type="ChEBI" id="CHEBI:37565"/>
        <dbReference type="ChEBI" id="CHEBI:43474"/>
        <dbReference type="ChEBI" id="CHEBI:58189"/>
        <dbReference type="EC" id="3.6.5.4"/>
    </reaction>
</comment>
<evidence type="ECO:0000256" key="6">
    <source>
        <dbReference type="ARBA" id="ARBA00023136"/>
    </source>
</evidence>
<evidence type="ECO:0000256" key="9">
    <source>
        <dbReference type="ARBA" id="ARBA00053570"/>
    </source>
</evidence>
<feature type="region of interest" description="Disordered" evidence="11">
    <location>
        <begin position="1"/>
        <end position="96"/>
    </location>
</feature>
<dbReference type="SMART" id="SM00963">
    <property type="entry name" value="SRP54_N"/>
    <property type="match status" value="1"/>
</dbReference>
<dbReference type="InterPro" id="IPR027417">
    <property type="entry name" value="P-loop_NTPase"/>
</dbReference>
<evidence type="ECO:0000259" key="12">
    <source>
        <dbReference type="PROSITE" id="PS00300"/>
    </source>
</evidence>
<comment type="subcellular location">
    <subcellularLocation>
        <location evidence="10">Cell membrane</location>
        <topology evidence="10">Peripheral membrane protein</topology>
        <orientation evidence="10">Cytoplasmic side</orientation>
    </subcellularLocation>
    <subcellularLocation>
        <location evidence="10">Cytoplasm</location>
    </subcellularLocation>
</comment>
<dbReference type="PANTHER" id="PTHR43134:SF1">
    <property type="entry name" value="SIGNAL RECOGNITION PARTICLE RECEPTOR SUBUNIT ALPHA"/>
    <property type="match status" value="1"/>
</dbReference>
<feature type="compositionally biased region" description="Basic and acidic residues" evidence="11">
    <location>
        <begin position="67"/>
        <end position="91"/>
    </location>
</feature>
<protein>
    <recommendedName>
        <fullName evidence="10">Signal recognition particle receptor FtsY</fullName>
        <shortName evidence="10">SRP receptor</shortName>
        <ecNumber evidence="10">3.6.5.4</ecNumber>
    </recommendedName>
</protein>
<reference evidence="13 14" key="1">
    <citation type="submission" date="2019-08" db="EMBL/GenBank/DDBJ databases">
        <title>Genomic characterization of a novel candidate phylum (ARYD3) from a high temperature, high salinity tertiary oil reservoir in north central Oklahoma, USA.</title>
        <authorList>
            <person name="Youssef N.H."/>
            <person name="Yadav A."/>
            <person name="Elshahed M.S."/>
        </authorList>
    </citation>
    <scope>NUCLEOTIDE SEQUENCE [LARGE SCALE GENOMIC DNA]</scope>
    <source>
        <strain evidence="13">ARYD1</strain>
    </source>
</reference>
<dbReference type="NCBIfam" id="TIGR00064">
    <property type="entry name" value="ftsY"/>
    <property type="match status" value="1"/>
</dbReference>
<evidence type="ECO:0000256" key="2">
    <source>
        <dbReference type="ARBA" id="ARBA00022490"/>
    </source>
</evidence>
<dbReference type="PANTHER" id="PTHR43134">
    <property type="entry name" value="SIGNAL RECOGNITION PARTICLE RECEPTOR SUBUNIT ALPHA"/>
    <property type="match status" value="1"/>
</dbReference>
<keyword evidence="6 10" id="KW-0472">Membrane</keyword>
<dbReference type="SMART" id="SM00962">
    <property type="entry name" value="SRP54"/>
    <property type="match status" value="1"/>
</dbReference>
<dbReference type="InterPro" id="IPR004390">
    <property type="entry name" value="SR_rcpt_FtsY"/>
</dbReference>
<gene>
    <name evidence="10 13" type="primary">ftsY</name>
    <name evidence="13" type="ORF">FXF49_04710</name>
</gene>
<dbReference type="EC" id="3.6.5.4" evidence="10"/>
<dbReference type="GO" id="GO:0006614">
    <property type="term" value="P:SRP-dependent cotranslational protein targeting to membrane"/>
    <property type="evidence" value="ECO:0007669"/>
    <property type="project" value="InterPro"/>
</dbReference>
<dbReference type="GO" id="GO:0005737">
    <property type="term" value="C:cytoplasm"/>
    <property type="evidence" value="ECO:0007669"/>
    <property type="project" value="UniProtKB-SubCell"/>
</dbReference>
<dbReference type="SUPFAM" id="SSF47364">
    <property type="entry name" value="Domain of the SRP/SRP receptor G-proteins"/>
    <property type="match status" value="1"/>
</dbReference>
<keyword evidence="2 10" id="KW-0963">Cytoplasm</keyword>
<comment type="similarity">
    <text evidence="10">Belongs to the GTP-binding SRP family. FtsY subfamily.</text>
</comment>
<feature type="compositionally biased region" description="Acidic residues" evidence="11">
    <location>
        <begin position="21"/>
        <end position="65"/>
    </location>
</feature>
<dbReference type="InterPro" id="IPR013822">
    <property type="entry name" value="Signal_recog_particl_SRP54_hlx"/>
</dbReference>